<dbReference type="EMBL" id="DRZI01000160">
    <property type="protein sequence ID" value="HHP81771.1"/>
    <property type="molecule type" value="Genomic_DNA"/>
</dbReference>
<dbReference type="Gene3D" id="3.60.15.10">
    <property type="entry name" value="Ribonuclease Z/Hydroxyacylglutathione hydrolase-like"/>
    <property type="match status" value="1"/>
</dbReference>
<comment type="caution">
    <text evidence="1">The sequence shown here is derived from an EMBL/GenBank/DDBJ whole genome shotgun (WGS) entry which is preliminary data.</text>
</comment>
<dbReference type="GO" id="GO:0003684">
    <property type="term" value="F:damaged DNA binding"/>
    <property type="evidence" value="ECO:0007669"/>
    <property type="project" value="TreeGrafter"/>
</dbReference>
<proteinExistence type="predicted"/>
<evidence type="ECO:0000313" key="2">
    <source>
        <dbReference type="EMBL" id="HHR96057.1"/>
    </source>
</evidence>
<dbReference type="InterPro" id="IPR036866">
    <property type="entry name" value="RibonucZ/Hydroxyglut_hydro"/>
</dbReference>
<protein>
    <recommendedName>
        <fullName evidence="3">MBL fold metallo-hydrolase</fullName>
    </recommendedName>
</protein>
<dbReference type="GO" id="GO:0036297">
    <property type="term" value="P:interstrand cross-link repair"/>
    <property type="evidence" value="ECO:0007669"/>
    <property type="project" value="TreeGrafter"/>
</dbReference>
<dbReference type="PANTHER" id="PTHR23240">
    <property type="entry name" value="DNA CROSS-LINK REPAIR PROTEIN PSO2/SNM1-RELATED"/>
    <property type="match status" value="1"/>
</dbReference>
<dbReference type="EMBL" id="DRUB01000081">
    <property type="protein sequence ID" value="HHR96057.1"/>
    <property type="molecule type" value="Genomic_DNA"/>
</dbReference>
<organism evidence="1">
    <name type="scientific">Ignisphaera aggregans</name>
    <dbReference type="NCBI Taxonomy" id="334771"/>
    <lineage>
        <taxon>Archaea</taxon>
        <taxon>Thermoproteota</taxon>
        <taxon>Thermoprotei</taxon>
        <taxon>Desulfurococcales</taxon>
        <taxon>Desulfurococcaceae</taxon>
        <taxon>Ignisphaera</taxon>
    </lineage>
</organism>
<dbReference type="AlphaFoldDB" id="A0A7C5THV3"/>
<gene>
    <name evidence="2" type="ORF">ENL47_04415</name>
    <name evidence="1" type="ORF">ENM84_03810</name>
</gene>
<dbReference type="SUPFAM" id="SSF56281">
    <property type="entry name" value="Metallo-hydrolase/oxidoreductase"/>
    <property type="match status" value="1"/>
</dbReference>
<dbReference type="GO" id="GO:0035312">
    <property type="term" value="F:5'-3' DNA exonuclease activity"/>
    <property type="evidence" value="ECO:0007669"/>
    <property type="project" value="TreeGrafter"/>
</dbReference>
<dbReference type="GO" id="GO:0006303">
    <property type="term" value="P:double-strand break repair via nonhomologous end joining"/>
    <property type="evidence" value="ECO:0007669"/>
    <property type="project" value="TreeGrafter"/>
</dbReference>
<evidence type="ECO:0008006" key="3">
    <source>
        <dbReference type="Google" id="ProtNLM"/>
    </source>
</evidence>
<reference evidence="1" key="1">
    <citation type="journal article" date="2020" name="mSystems">
        <title>Genome- and Community-Level Interaction Insights into Carbon Utilization and Element Cycling Functions of Hydrothermarchaeota in Hydrothermal Sediment.</title>
        <authorList>
            <person name="Zhou Z."/>
            <person name="Liu Y."/>
            <person name="Xu W."/>
            <person name="Pan J."/>
            <person name="Luo Z.H."/>
            <person name="Li M."/>
        </authorList>
    </citation>
    <scope>NUCLEOTIDE SEQUENCE [LARGE SCALE GENOMIC DNA]</scope>
    <source>
        <strain evidence="2">SpSt-1</strain>
        <strain evidence="1">SpSt-1121</strain>
    </source>
</reference>
<name>A0A7C5THV3_9CREN</name>
<evidence type="ECO:0000313" key="1">
    <source>
        <dbReference type="EMBL" id="HHP81771.1"/>
    </source>
</evidence>
<accession>A0A7C5THV3</accession>
<sequence length="333" mass="38011">MLIEHVKIDSNGAIEFPYGICIDGHSNGCLARVVTHVHADHTLHLDRSIAFGRYIIGTPITIELLKILGYNIPSVKTIVLNYEETIYIGEAKLKLEKAYHIPGTAQVVLDNEEFIVAYTSDFKSPGNGTKIIKDVDVLVIDATYGDPKYVRADEDHIWNEFIRIIKKLLSIAPIAIYAYYGKAHEVMSKLREFGIDAPFILSYHHWKVNQVLSKYGYNIHNTFLYSSREGEEIRRSGWFIEFHHATLFKSFKTRIGLFHIFLTGRFAKTIIRLDEGNAWIVGISGHADFNELIHYVDESRPRLLIVDGFRSNYANKFASIVRERLGLEAIVNP</sequence>